<sequence length="155" mass="16898">MASTSVFAASLLLAFLVLQPLASTTLGDLLTPIFDDVCKDVECGKGTCKASSNSTFFFECECLSGWKQTSSSHTDHLKFLPCVIPNCTLNYSCTKAPAAVQEKETKPNETIFDPCYWSHCGSGSCSKTSKFSYDCICPADYYNLLNISSFPCFKA</sequence>
<reference evidence="2" key="1">
    <citation type="submission" date="2023-07" db="EMBL/GenBank/DDBJ databases">
        <title>draft genome sequence of fig (Ficus carica).</title>
        <authorList>
            <person name="Takahashi T."/>
            <person name="Nishimura K."/>
        </authorList>
    </citation>
    <scope>NUCLEOTIDE SEQUENCE</scope>
</reference>
<evidence type="ECO:0000313" key="3">
    <source>
        <dbReference type="Proteomes" id="UP001187192"/>
    </source>
</evidence>
<feature type="chain" id="PRO_5041730661" evidence="1">
    <location>
        <begin position="28"/>
        <end position="155"/>
    </location>
</feature>
<organism evidence="2 3">
    <name type="scientific">Ficus carica</name>
    <name type="common">Common fig</name>
    <dbReference type="NCBI Taxonomy" id="3494"/>
    <lineage>
        <taxon>Eukaryota</taxon>
        <taxon>Viridiplantae</taxon>
        <taxon>Streptophyta</taxon>
        <taxon>Embryophyta</taxon>
        <taxon>Tracheophyta</taxon>
        <taxon>Spermatophyta</taxon>
        <taxon>Magnoliopsida</taxon>
        <taxon>eudicotyledons</taxon>
        <taxon>Gunneridae</taxon>
        <taxon>Pentapetalae</taxon>
        <taxon>rosids</taxon>
        <taxon>fabids</taxon>
        <taxon>Rosales</taxon>
        <taxon>Moraceae</taxon>
        <taxon>Ficeae</taxon>
        <taxon>Ficus</taxon>
    </lineage>
</organism>
<gene>
    <name evidence="2" type="ORF">TIFTF001_015937</name>
</gene>
<evidence type="ECO:0000256" key="1">
    <source>
        <dbReference type="SAM" id="SignalP"/>
    </source>
</evidence>
<evidence type="ECO:0000313" key="2">
    <source>
        <dbReference type="EMBL" id="GMN46763.1"/>
    </source>
</evidence>
<feature type="signal peptide" evidence="1">
    <location>
        <begin position="1"/>
        <end position="27"/>
    </location>
</feature>
<protein>
    <submittedName>
        <fullName evidence="2">Uncharacterized protein</fullName>
    </submittedName>
</protein>
<dbReference type="PANTHER" id="PTHR33881:SF7">
    <property type="entry name" value="NEUROGENIC LOCUS NOTCH-LIKE PROTEIN"/>
    <property type="match status" value="1"/>
</dbReference>
<dbReference type="PANTHER" id="PTHR33881">
    <property type="entry name" value="NEUROGENIC LOCUS NOTCH-LIKE PROTEIN"/>
    <property type="match status" value="1"/>
</dbReference>
<keyword evidence="3" id="KW-1185">Reference proteome</keyword>
<proteinExistence type="predicted"/>
<dbReference type="AlphaFoldDB" id="A0AA88D5M7"/>
<comment type="caution">
    <text evidence="2">The sequence shown here is derived from an EMBL/GenBank/DDBJ whole genome shotgun (WGS) entry which is preliminary data.</text>
</comment>
<accession>A0AA88D5M7</accession>
<dbReference type="EMBL" id="BTGU01000023">
    <property type="protein sequence ID" value="GMN46763.1"/>
    <property type="molecule type" value="Genomic_DNA"/>
</dbReference>
<name>A0AA88D5M7_FICCA</name>
<keyword evidence="1" id="KW-0732">Signal</keyword>
<dbReference type="Proteomes" id="UP001187192">
    <property type="component" value="Unassembled WGS sequence"/>
</dbReference>